<dbReference type="Pfam" id="PF02743">
    <property type="entry name" value="dCache_1"/>
    <property type="match status" value="1"/>
</dbReference>
<comment type="caution">
    <text evidence="17">The sequence shown here is derived from an EMBL/GenBank/DDBJ whole genome shotgun (WGS) entry which is preliminary data.</text>
</comment>
<evidence type="ECO:0000256" key="2">
    <source>
        <dbReference type="ARBA" id="ARBA00004651"/>
    </source>
</evidence>
<dbReference type="InterPro" id="IPR033479">
    <property type="entry name" value="dCache_1"/>
</dbReference>
<evidence type="ECO:0000256" key="4">
    <source>
        <dbReference type="ARBA" id="ARBA00022475"/>
    </source>
</evidence>
<dbReference type="OrthoDB" id="9795133at2"/>
<dbReference type="Proteomes" id="UP000050471">
    <property type="component" value="Unassembled WGS sequence"/>
</dbReference>
<dbReference type="EMBL" id="LKBA01000012">
    <property type="protein sequence ID" value="KPN62720.1"/>
    <property type="molecule type" value="Genomic_DNA"/>
</dbReference>
<keyword evidence="5" id="KW-0597">Phosphoprotein</keyword>
<dbReference type="Gene3D" id="3.30.565.10">
    <property type="entry name" value="Histidine kinase-like ATPase, C-terminal domain"/>
    <property type="match status" value="1"/>
</dbReference>
<reference evidence="17 18" key="1">
    <citation type="submission" date="2015-09" db="EMBL/GenBank/DDBJ databases">
        <title>Draft genome sequence of Aliiroseovarius crassostreae CV919-312TSm, the causative agent of Roseovarius Oyster Disease (formerly Juvenile Oyster Disease).</title>
        <authorList>
            <person name="Kessner L."/>
            <person name="Spinard E."/>
            <person name="Nelson D."/>
        </authorList>
    </citation>
    <scope>NUCLEOTIDE SEQUENCE [LARGE SCALE GENOMIC DNA]</scope>
    <source>
        <strain evidence="17 18">CV919-312</strain>
    </source>
</reference>
<comment type="catalytic activity">
    <reaction evidence="1">
        <text>ATP + protein L-histidine = ADP + protein N-phospho-L-histidine.</text>
        <dbReference type="EC" id="2.7.13.3"/>
    </reaction>
</comment>
<dbReference type="Pfam" id="PF00512">
    <property type="entry name" value="HisKA"/>
    <property type="match status" value="1"/>
</dbReference>
<dbReference type="PANTHER" id="PTHR42878">
    <property type="entry name" value="TWO-COMPONENT HISTIDINE KINASE"/>
    <property type="match status" value="1"/>
</dbReference>
<dbReference type="GO" id="GO:0000155">
    <property type="term" value="F:phosphorelay sensor kinase activity"/>
    <property type="evidence" value="ECO:0007669"/>
    <property type="project" value="InterPro"/>
</dbReference>
<dbReference type="CDD" id="cd00082">
    <property type="entry name" value="HisKA"/>
    <property type="match status" value="1"/>
</dbReference>
<keyword evidence="4" id="KW-1003">Cell membrane</keyword>
<keyword evidence="18" id="KW-1185">Reference proteome</keyword>
<dbReference type="InterPro" id="IPR005467">
    <property type="entry name" value="His_kinase_dom"/>
</dbReference>
<dbReference type="Pfam" id="PF02518">
    <property type="entry name" value="HATPase_c"/>
    <property type="match status" value="1"/>
</dbReference>
<feature type="domain" description="Histidine kinase" evidence="15">
    <location>
        <begin position="561"/>
        <end position="777"/>
    </location>
</feature>
<keyword evidence="13 14" id="KW-0472">Membrane</keyword>
<evidence type="ECO:0000256" key="11">
    <source>
        <dbReference type="ARBA" id="ARBA00022989"/>
    </source>
</evidence>
<evidence type="ECO:0000256" key="5">
    <source>
        <dbReference type="ARBA" id="ARBA00022553"/>
    </source>
</evidence>
<dbReference type="GO" id="GO:0007234">
    <property type="term" value="P:osmosensory signaling via phosphorelay pathway"/>
    <property type="evidence" value="ECO:0007669"/>
    <property type="project" value="TreeGrafter"/>
</dbReference>
<dbReference type="PROSITE" id="PS50109">
    <property type="entry name" value="HIS_KIN"/>
    <property type="match status" value="1"/>
</dbReference>
<evidence type="ECO:0000256" key="14">
    <source>
        <dbReference type="SAM" id="Phobius"/>
    </source>
</evidence>
<dbReference type="SUPFAM" id="SSF55785">
    <property type="entry name" value="PYP-like sensor domain (PAS domain)"/>
    <property type="match status" value="1"/>
</dbReference>
<evidence type="ECO:0000256" key="9">
    <source>
        <dbReference type="ARBA" id="ARBA00022777"/>
    </source>
</evidence>
<evidence type="ECO:0000256" key="1">
    <source>
        <dbReference type="ARBA" id="ARBA00000085"/>
    </source>
</evidence>
<keyword evidence="12" id="KW-0902">Two-component regulatory system</keyword>
<dbReference type="GO" id="GO:0005524">
    <property type="term" value="F:ATP binding"/>
    <property type="evidence" value="ECO:0007669"/>
    <property type="project" value="UniProtKB-KW"/>
</dbReference>
<evidence type="ECO:0000313" key="17">
    <source>
        <dbReference type="EMBL" id="KPN62720.1"/>
    </source>
</evidence>
<dbReference type="STRING" id="154981.AKJ29_00665"/>
<dbReference type="SMART" id="SM00387">
    <property type="entry name" value="HATPase_c"/>
    <property type="match status" value="1"/>
</dbReference>
<dbReference type="SUPFAM" id="SSF47384">
    <property type="entry name" value="Homodimeric domain of signal transducing histidine kinase"/>
    <property type="match status" value="1"/>
</dbReference>
<evidence type="ECO:0000259" key="16">
    <source>
        <dbReference type="PROSITE" id="PS50113"/>
    </source>
</evidence>
<dbReference type="GO" id="GO:0005886">
    <property type="term" value="C:plasma membrane"/>
    <property type="evidence" value="ECO:0007669"/>
    <property type="project" value="UniProtKB-SubCell"/>
</dbReference>
<dbReference type="GO" id="GO:0000156">
    <property type="term" value="F:phosphorelay response regulator activity"/>
    <property type="evidence" value="ECO:0007669"/>
    <property type="project" value="TreeGrafter"/>
</dbReference>
<dbReference type="InterPro" id="IPR036097">
    <property type="entry name" value="HisK_dim/P_sf"/>
</dbReference>
<dbReference type="EC" id="2.7.13.3" evidence="3"/>
<dbReference type="InterPro" id="IPR050351">
    <property type="entry name" value="BphY/WalK/GraS-like"/>
</dbReference>
<proteinExistence type="predicted"/>
<evidence type="ECO:0000313" key="18">
    <source>
        <dbReference type="Proteomes" id="UP000050471"/>
    </source>
</evidence>
<keyword evidence="10" id="KW-0067">ATP-binding</keyword>
<dbReference type="InterPro" id="IPR036890">
    <property type="entry name" value="HATPase_C_sf"/>
</dbReference>
<dbReference type="SUPFAM" id="SSF103190">
    <property type="entry name" value="Sensory domain-like"/>
    <property type="match status" value="1"/>
</dbReference>
<dbReference type="CDD" id="cd00130">
    <property type="entry name" value="PAS"/>
    <property type="match status" value="1"/>
</dbReference>
<dbReference type="InterPro" id="IPR003661">
    <property type="entry name" value="HisK_dim/P_dom"/>
</dbReference>
<evidence type="ECO:0000256" key="12">
    <source>
        <dbReference type="ARBA" id="ARBA00023012"/>
    </source>
</evidence>
<dbReference type="Gene3D" id="3.30.450.20">
    <property type="entry name" value="PAS domain"/>
    <property type="match status" value="3"/>
</dbReference>
<dbReference type="PRINTS" id="PR00344">
    <property type="entry name" value="BCTRLSENSOR"/>
</dbReference>
<feature type="transmembrane region" description="Helical" evidence="14">
    <location>
        <begin position="12"/>
        <end position="33"/>
    </location>
</feature>
<protein>
    <recommendedName>
        <fullName evidence="3">histidine kinase</fullName>
        <ecNumber evidence="3">2.7.13.3</ecNumber>
    </recommendedName>
</protein>
<evidence type="ECO:0000259" key="15">
    <source>
        <dbReference type="PROSITE" id="PS50109"/>
    </source>
</evidence>
<dbReference type="PROSITE" id="PS50113">
    <property type="entry name" value="PAC"/>
    <property type="match status" value="1"/>
</dbReference>
<dbReference type="AlphaFoldDB" id="A0A0P7IFQ0"/>
<gene>
    <name evidence="17" type="ORF">AKJ29_00665</name>
</gene>
<dbReference type="InterPro" id="IPR035965">
    <property type="entry name" value="PAS-like_dom_sf"/>
</dbReference>
<evidence type="ECO:0000256" key="6">
    <source>
        <dbReference type="ARBA" id="ARBA00022679"/>
    </source>
</evidence>
<keyword evidence="8" id="KW-0547">Nucleotide-binding</keyword>
<dbReference type="InterPro" id="IPR004358">
    <property type="entry name" value="Sig_transdc_His_kin-like_C"/>
</dbReference>
<accession>A0A0P7IFQ0</accession>
<dbReference type="InterPro" id="IPR029151">
    <property type="entry name" value="Sensor-like_sf"/>
</dbReference>
<dbReference type="InterPro" id="IPR003594">
    <property type="entry name" value="HATPase_dom"/>
</dbReference>
<keyword evidence="11 14" id="KW-1133">Transmembrane helix</keyword>
<dbReference type="GO" id="GO:0030295">
    <property type="term" value="F:protein kinase activator activity"/>
    <property type="evidence" value="ECO:0007669"/>
    <property type="project" value="TreeGrafter"/>
</dbReference>
<evidence type="ECO:0000256" key="10">
    <source>
        <dbReference type="ARBA" id="ARBA00022840"/>
    </source>
</evidence>
<dbReference type="InterPro" id="IPR000014">
    <property type="entry name" value="PAS"/>
</dbReference>
<dbReference type="SMART" id="SM00388">
    <property type="entry name" value="HisKA"/>
    <property type="match status" value="1"/>
</dbReference>
<sequence length="785" mass="86744">MERRRYSLRLVLAVALVGLQFIAVSAIIFFTFLSSERALLRQSHALLGEAGETVVSQVRSFLAPARQSLDVTRRLAENRVLDTTDDALLESHLFQQLLVAPQISGFYFAEPNGRFVYVMRSETEGRFRTKIIEPFDQSSPAHPAHYVWRNDQFEILGAAYDDNDTYEPRTRPWFTQAKATQGSIWTDPYIYFTTRQPGITYAAPVLSEDGTLLGVLGIDIDINAISGFLAELWADKGGAAIIMNRNGEVLAHPELVLISNDSDMNHPTLTMVNQITDEVAKAAFGKLLFLSEDATSTSARELELQGKRFVSLLMPIPEPNLTWTVGIYAPVEAFIGEITKDRIRWIWVAGLVAALTGLVGLRLADWINRPLRTFVKDTKQATRDGASLDDGLHSPYTELEGTGEMLVREIRTRQRYEAAYGRTFELTSRGMAQIEPISGNFLRVNDQLADLLGVSTAQLVTMSLYQFAPQEGNTPLENFSSILSEDTEFIEDICFSLPDGSTTWLRVNAILILDEFGQPDHAVAIFDDVNAQKKSADLTQQLSREMTHLSRVNLMGEMATGMAHELNQPLSAIAYNADALHLALSELDGDTEEVRQISADIERQAHRAGDIIRGLRDLVRKDRGRMVPFDMVALCSQTIKLVEGEARARSIQIEFAPAGQSGLPLNATGNRTQVAQVLVNLLRNAIDALAKDADPHAKITVSLSFKKGEVQTCVQDNGPGIPADFELFRKFDTIKSGGMGLGLSISRSIIEAHGGTIWHETPSQGGARFCFTLQTSPGTEETAHD</sequence>
<evidence type="ECO:0000256" key="13">
    <source>
        <dbReference type="ARBA" id="ARBA00023136"/>
    </source>
</evidence>
<dbReference type="InterPro" id="IPR000700">
    <property type="entry name" value="PAS-assoc_C"/>
</dbReference>
<keyword evidence="7 14" id="KW-0812">Transmembrane</keyword>
<name>A0A0P7IFQ0_9RHOB</name>
<dbReference type="Gene3D" id="1.10.287.130">
    <property type="match status" value="1"/>
</dbReference>
<dbReference type="Pfam" id="PF13426">
    <property type="entry name" value="PAS_9"/>
    <property type="match status" value="1"/>
</dbReference>
<dbReference type="RefSeq" id="WP_055191305.1">
    <property type="nucleotide sequence ID" value="NZ_FPBS01000033.1"/>
</dbReference>
<keyword evidence="9 17" id="KW-0418">Kinase</keyword>
<evidence type="ECO:0000256" key="8">
    <source>
        <dbReference type="ARBA" id="ARBA00022741"/>
    </source>
</evidence>
<evidence type="ECO:0000256" key="7">
    <source>
        <dbReference type="ARBA" id="ARBA00022692"/>
    </source>
</evidence>
<keyword evidence="6" id="KW-0808">Transferase</keyword>
<comment type="subcellular location">
    <subcellularLocation>
        <location evidence="2">Cell membrane</location>
        <topology evidence="2">Multi-pass membrane protein</topology>
    </subcellularLocation>
</comment>
<dbReference type="CDD" id="cd12913">
    <property type="entry name" value="PDC1_MCP_like"/>
    <property type="match status" value="1"/>
</dbReference>
<dbReference type="NCBIfam" id="TIGR00229">
    <property type="entry name" value="sensory_box"/>
    <property type="match status" value="1"/>
</dbReference>
<feature type="domain" description="PAC" evidence="16">
    <location>
        <begin position="483"/>
        <end position="541"/>
    </location>
</feature>
<dbReference type="SUPFAM" id="SSF55874">
    <property type="entry name" value="ATPase domain of HSP90 chaperone/DNA topoisomerase II/histidine kinase"/>
    <property type="match status" value="1"/>
</dbReference>
<dbReference type="PANTHER" id="PTHR42878:SF7">
    <property type="entry name" value="SENSOR HISTIDINE KINASE GLRK"/>
    <property type="match status" value="1"/>
</dbReference>
<evidence type="ECO:0000256" key="3">
    <source>
        <dbReference type="ARBA" id="ARBA00012438"/>
    </source>
</evidence>
<organism evidence="17 18">
    <name type="scientific">Aliiroseovarius crassostreae</name>
    <dbReference type="NCBI Taxonomy" id="154981"/>
    <lineage>
        <taxon>Bacteria</taxon>
        <taxon>Pseudomonadati</taxon>
        <taxon>Pseudomonadota</taxon>
        <taxon>Alphaproteobacteria</taxon>
        <taxon>Rhodobacterales</taxon>
        <taxon>Paracoccaceae</taxon>
        <taxon>Aliiroseovarius</taxon>
    </lineage>
</organism>